<reference evidence="1 2" key="1">
    <citation type="submission" date="2015-04" db="EMBL/GenBank/DDBJ databases">
        <authorList>
            <person name="Syromyatnikov M.Y."/>
            <person name="Popov V.N."/>
        </authorList>
    </citation>
    <scope>NUCLEOTIDE SEQUENCE [LARGE SCALE GENOMIC DNA]</scope>
</reference>
<evidence type="ECO:0000313" key="2">
    <source>
        <dbReference type="Proteomes" id="UP000183832"/>
    </source>
</evidence>
<name>A0A1J1HVX1_9DIPT</name>
<protein>
    <submittedName>
        <fullName evidence="1">CLUMA_CG005846, isoform A</fullName>
    </submittedName>
</protein>
<gene>
    <name evidence="1" type="ORF">CLUMA_CG005846</name>
</gene>
<accession>A0A1J1HVX1</accession>
<keyword evidence="2" id="KW-1185">Reference proteome</keyword>
<dbReference type="AlphaFoldDB" id="A0A1J1HVX1"/>
<evidence type="ECO:0000313" key="1">
    <source>
        <dbReference type="EMBL" id="CRK92208.1"/>
    </source>
</evidence>
<dbReference type="Proteomes" id="UP000183832">
    <property type="component" value="Unassembled WGS sequence"/>
</dbReference>
<proteinExistence type="predicted"/>
<organism evidence="1 2">
    <name type="scientific">Clunio marinus</name>
    <dbReference type="NCBI Taxonomy" id="568069"/>
    <lineage>
        <taxon>Eukaryota</taxon>
        <taxon>Metazoa</taxon>
        <taxon>Ecdysozoa</taxon>
        <taxon>Arthropoda</taxon>
        <taxon>Hexapoda</taxon>
        <taxon>Insecta</taxon>
        <taxon>Pterygota</taxon>
        <taxon>Neoptera</taxon>
        <taxon>Endopterygota</taxon>
        <taxon>Diptera</taxon>
        <taxon>Nematocera</taxon>
        <taxon>Chironomoidea</taxon>
        <taxon>Chironomidae</taxon>
        <taxon>Clunio</taxon>
    </lineage>
</organism>
<sequence length="81" mass="9598">MSLMSAFQYFYFLHHATKSAYDYLNDSSNKRKRDVELNSHQMSTYTLRLSHRNKRNSFCKLITHKILQNMTAKTVLQAPLL</sequence>
<dbReference type="EMBL" id="CVRI01000024">
    <property type="protein sequence ID" value="CRK92208.1"/>
    <property type="molecule type" value="Genomic_DNA"/>
</dbReference>